<dbReference type="Pfam" id="PF04121">
    <property type="entry name" value="Nup84_Nup100"/>
    <property type="match status" value="1"/>
</dbReference>
<dbReference type="PANTHER" id="PTHR13003">
    <property type="entry name" value="NUP107-RELATED"/>
    <property type="match status" value="1"/>
</dbReference>
<reference evidence="8 9" key="1">
    <citation type="journal article" date="2011" name="Proc. Natl. Acad. Sci. U.S.A.">
        <title>Evolutionary erosion of yeast sex chromosomes by mating-type switching accidents.</title>
        <authorList>
            <person name="Gordon J.L."/>
            <person name="Armisen D."/>
            <person name="Proux-Wera E."/>
            <person name="Oheigeartaigh S.S."/>
            <person name="Byrne K.P."/>
            <person name="Wolfe K.H."/>
        </authorList>
    </citation>
    <scope>NUCLEOTIDE SEQUENCE [LARGE SCALE GENOMIC DNA]</scope>
    <source>
        <strain evidence="9">ATCC 34711 / CBS 6284 / DSM 70876 / NBRC 10599 / NRRL Y-10934 / UCD 77-7</strain>
    </source>
</reference>
<dbReference type="FunCoup" id="I2H066">
    <property type="interactions" value="596"/>
</dbReference>
<dbReference type="GO" id="GO:0030466">
    <property type="term" value="P:silent mating-type cassette heterochromatin formation"/>
    <property type="evidence" value="ECO:0007669"/>
    <property type="project" value="EnsemblFungi"/>
</dbReference>
<dbReference type="PANTHER" id="PTHR13003:SF2">
    <property type="entry name" value="NUCLEAR PORE COMPLEX PROTEIN NUP107"/>
    <property type="match status" value="1"/>
</dbReference>
<dbReference type="GO" id="GO:0031965">
    <property type="term" value="C:nuclear membrane"/>
    <property type="evidence" value="ECO:0007669"/>
    <property type="project" value="UniProtKB-SubCell"/>
</dbReference>
<accession>I2H066</accession>
<dbReference type="GO" id="GO:0045944">
    <property type="term" value="P:positive regulation of transcription by RNA polymerase II"/>
    <property type="evidence" value="ECO:0007669"/>
    <property type="project" value="EnsemblFungi"/>
</dbReference>
<dbReference type="OrthoDB" id="3098at2759"/>
<evidence type="ECO:0000256" key="4">
    <source>
        <dbReference type="ARBA" id="ARBA00023010"/>
    </source>
</evidence>
<dbReference type="STRING" id="1071380.I2H066"/>
<protein>
    <recommendedName>
        <fullName evidence="7">Nuclear pore complex protein</fullName>
    </recommendedName>
</protein>
<evidence type="ECO:0000313" key="9">
    <source>
        <dbReference type="Proteomes" id="UP000002866"/>
    </source>
</evidence>
<comment type="subcellular location">
    <subcellularLocation>
        <location evidence="7">Nucleus</location>
        <location evidence="7">Nuclear pore complex</location>
    </subcellularLocation>
    <subcellularLocation>
        <location evidence="7">Nucleus membrane</location>
    </subcellularLocation>
</comment>
<evidence type="ECO:0000256" key="5">
    <source>
        <dbReference type="ARBA" id="ARBA00023132"/>
    </source>
</evidence>
<dbReference type="Gene3D" id="1.20.190.50">
    <property type="match status" value="1"/>
</dbReference>
<sequence>MSFNLGQIIDQEKPVPEYLASFAKSLQDFQIGRVVNHEDVDPIDVIKDFRSIAGETALSLTDGLNDVCTKASFEDWQLEAKFWHLLELLTSFRTSENYNQIINELQSDSSNSNMEDERVDITMGSTNFEDRIETKPYNSSAIFERDLLQSNRELYEIWIIIVWLQSNRQQKERPLNLPVTKWSSSMISGTLKSSDLDEPLRNPESGIDIKDRLDDSIFYKYIFELLLSGKIDLAIEECNLSENITLAMILCGLKEYSNPAIDFPNTSGSIKQSGIQKHALWRRTVFSLSTNKSLDKYERIIYNYLSGTLPDFDESVFTEILEELDWESHLILYLNQNLQISVENYLISNSKIDTTELILALPNIPIPINDILNLISLRHPKDSEHPIRILMASVILDTTPSVVHSSIIMLANIINGIDNDNELINEPYLLRILAHLTIILDCIKPNSIPNQDKSKLITTYVSLLRMHKLYDTLPIYVSFLDDEVILESYSILLSTIEDPLIRTEQIKLSNFLKLPTANILRRTAERIFLETQINYVPNESININFNVDEIDKHLIFGISWLIDGELYGDSIDSIIALSRRFLLNGKTKSLEYCYNNIDLPNIIKNYELEKIMTNNNTNALHNSINDNKGKYHDDSNETDLKIKEIMQYQSLTEAFKRYEEWKKTVQSLNPQSNIPTSIQKLQEYSEKTTNLVKIFLVELTDELNVKNKRISKDDFSILYEIRALYIPYLIIELHKGLIEASRLLNISLLTKDALKYTTIVANETDKIYLLFQSCGKLKEYLQLIAHTATLVD</sequence>
<dbReference type="Proteomes" id="UP000002866">
    <property type="component" value="Chromosome 2"/>
</dbReference>
<keyword evidence="6 7" id="KW-0539">Nucleus</keyword>
<dbReference type="RefSeq" id="XP_004179287.1">
    <property type="nucleotide sequence ID" value="XM_004179239.1"/>
</dbReference>
<dbReference type="OMA" id="YEIRALY"/>
<organism evidence="8 9">
    <name type="scientific">Henningerozyma blattae (strain ATCC 34711 / CBS 6284 / DSM 70876 / NBRC 10599 / NRRL Y-10934 / UCD 77-7)</name>
    <name type="common">Yeast</name>
    <name type="synonym">Tetrapisispora blattae</name>
    <dbReference type="NCBI Taxonomy" id="1071380"/>
    <lineage>
        <taxon>Eukaryota</taxon>
        <taxon>Fungi</taxon>
        <taxon>Dikarya</taxon>
        <taxon>Ascomycota</taxon>
        <taxon>Saccharomycotina</taxon>
        <taxon>Saccharomycetes</taxon>
        <taxon>Saccharomycetales</taxon>
        <taxon>Saccharomycetaceae</taxon>
        <taxon>Henningerozyma</taxon>
    </lineage>
</organism>
<keyword evidence="2" id="KW-0509">mRNA transport</keyword>
<dbReference type="EMBL" id="HE806317">
    <property type="protein sequence ID" value="CCH59768.1"/>
    <property type="molecule type" value="Genomic_DNA"/>
</dbReference>
<dbReference type="AlphaFoldDB" id="I2H066"/>
<comment type="function">
    <text evidence="7">Functions as a component of the nuclear pore complex (NPC).</text>
</comment>
<keyword evidence="7" id="KW-0472">Membrane</keyword>
<evidence type="ECO:0000256" key="7">
    <source>
        <dbReference type="RuleBase" id="RU365072"/>
    </source>
</evidence>
<keyword evidence="5 7" id="KW-0906">Nuclear pore complex</keyword>
<proteinExistence type="inferred from homology"/>
<dbReference type="GO" id="GO:0042802">
    <property type="term" value="F:identical protein binding"/>
    <property type="evidence" value="ECO:0007669"/>
    <property type="project" value="EnsemblFungi"/>
</dbReference>
<dbReference type="GO" id="GO:0031509">
    <property type="term" value="P:subtelomeric heterochromatin formation"/>
    <property type="evidence" value="ECO:0007669"/>
    <property type="project" value="EnsemblFungi"/>
</dbReference>
<dbReference type="eggNOG" id="KOG1964">
    <property type="taxonomic scope" value="Eukaryota"/>
</dbReference>
<dbReference type="GO" id="GO:0031990">
    <property type="term" value="P:mRNA export from nucleus in response to heat stress"/>
    <property type="evidence" value="ECO:0007669"/>
    <property type="project" value="EnsemblFungi"/>
</dbReference>
<dbReference type="InParanoid" id="I2H066"/>
<gene>
    <name evidence="8" type="primary">TBLA0B09510</name>
    <name evidence="8" type="ORF">TBLA_0B09510</name>
</gene>
<evidence type="ECO:0000256" key="2">
    <source>
        <dbReference type="ARBA" id="ARBA00022816"/>
    </source>
</evidence>
<dbReference type="GeneID" id="14493778"/>
<dbReference type="GO" id="GO:0006606">
    <property type="term" value="P:protein import into nucleus"/>
    <property type="evidence" value="ECO:0007669"/>
    <property type="project" value="EnsemblFungi"/>
</dbReference>
<dbReference type="GO" id="GO:0031080">
    <property type="term" value="C:nuclear pore outer ring"/>
    <property type="evidence" value="ECO:0007669"/>
    <property type="project" value="EnsemblFungi"/>
</dbReference>
<evidence type="ECO:0000313" key="8">
    <source>
        <dbReference type="EMBL" id="CCH59768.1"/>
    </source>
</evidence>
<evidence type="ECO:0000256" key="6">
    <source>
        <dbReference type="ARBA" id="ARBA00023242"/>
    </source>
</evidence>
<comment type="subunit">
    <text evidence="7">Part of the nuclear pore complex (NPC).</text>
</comment>
<keyword evidence="4 7" id="KW-0811">Translocation</keyword>
<dbReference type="GO" id="GO:0000973">
    <property type="term" value="P:post-transcriptional tethering of RNA polymerase II gene DNA at nuclear periphery"/>
    <property type="evidence" value="ECO:0007669"/>
    <property type="project" value="EnsemblFungi"/>
</dbReference>
<keyword evidence="3" id="KW-0653">Protein transport</keyword>
<keyword evidence="9" id="KW-1185">Reference proteome</keyword>
<comment type="similarity">
    <text evidence="7">Belongs to the nucleoporin Nup84/Nup107 family.</text>
</comment>
<name>I2H066_HENB6</name>
<dbReference type="GO" id="GO:0000781">
    <property type="term" value="C:chromosome, telomeric region"/>
    <property type="evidence" value="ECO:0007669"/>
    <property type="project" value="GOC"/>
</dbReference>
<evidence type="ECO:0000256" key="1">
    <source>
        <dbReference type="ARBA" id="ARBA00022448"/>
    </source>
</evidence>
<dbReference type="GO" id="GO:0051664">
    <property type="term" value="P:nuclear pore localization"/>
    <property type="evidence" value="ECO:0007669"/>
    <property type="project" value="EnsemblFungi"/>
</dbReference>
<evidence type="ECO:0000256" key="3">
    <source>
        <dbReference type="ARBA" id="ARBA00022927"/>
    </source>
</evidence>
<dbReference type="HOGENOM" id="CLU_023045_0_0_1"/>
<dbReference type="Gene3D" id="1.10.3450.20">
    <property type="match status" value="1"/>
</dbReference>
<dbReference type="GO" id="GO:0017056">
    <property type="term" value="F:structural constituent of nuclear pore"/>
    <property type="evidence" value="ECO:0007669"/>
    <property type="project" value="UniProtKB-UniRule"/>
</dbReference>
<dbReference type="GO" id="GO:0034398">
    <property type="term" value="P:telomere tethering at nuclear periphery"/>
    <property type="evidence" value="ECO:0007669"/>
    <property type="project" value="EnsemblFungi"/>
</dbReference>
<dbReference type="KEGG" id="tbl:TBLA_0B09510"/>
<dbReference type="GO" id="GO:0006302">
    <property type="term" value="P:double-strand break repair"/>
    <property type="evidence" value="ECO:0007669"/>
    <property type="project" value="EnsemblFungi"/>
</dbReference>
<keyword evidence="1 7" id="KW-0813">Transport</keyword>
<dbReference type="InterPro" id="IPR007252">
    <property type="entry name" value="Nup84/Nup107"/>
</dbReference>